<evidence type="ECO:0000256" key="4">
    <source>
        <dbReference type="ARBA" id="ARBA00022692"/>
    </source>
</evidence>
<keyword evidence="6 8" id="KW-0472">Membrane</keyword>
<feature type="transmembrane region" description="Helical" evidence="8">
    <location>
        <begin position="302"/>
        <end position="319"/>
    </location>
</feature>
<feature type="transmembrane region" description="Helical" evidence="8">
    <location>
        <begin position="76"/>
        <end position="96"/>
    </location>
</feature>
<feature type="transmembrane region" description="Helical" evidence="8">
    <location>
        <begin position="34"/>
        <end position="55"/>
    </location>
</feature>
<feature type="transmembrane region" description="Helical" evidence="8">
    <location>
        <begin position="382"/>
        <end position="398"/>
    </location>
</feature>
<evidence type="ECO:0000256" key="6">
    <source>
        <dbReference type="ARBA" id="ARBA00023136"/>
    </source>
</evidence>
<dbReference type="GO" id="GO:0016758">
    <property type="term" value="F:hexosyltransferase activity"/>
    <property type="evidence" value="ECO:0007669"/>
    <property type="project" value="InterPro"/>
</dbReference>
<evidence type="ECO:0000313" key="10">
    <source>
        <dbReference type="Proteomes" id="UP001178148"/>
    </source>
</evidence>
<keyword evidence="10" id="KW-1185">Reference proteome</keyword>
<dbReference type="Pfam" id="PF09594">
    <property type="entry name" value="GT87"/>
    <property type="match status" value="1"/>
</dbReference>
<evidence type="ECO:0000313" key="9">
    <source>
        <dbReference type="EMBL" id="MDP0588573.1"/>
    </source>
</evidence>
<feature type="transmembrane region" description="Helical" evidence="8">
    <location>
        <begin position="356"/>
        <end position="376"/>
    </location>
</feature>
<evidence type="ECO:0000256" key="5">
    <source>
        <dbReference type="ARBA" id="ARBA00022989"/>
    </source>
</evidence>
<evidence type="ECO:0000256" key="8">
    <source>
        <dbReference type="SAM" id="Phobius"/>
    </source>
</evidence>
<comment type="subcellular location">
    <subcellularLocation>
        <location evidence="1">Cell membrane</location>
        <topology evidence="1">Multi-pass membrane protein</topology>
    </subcellularLocation>
</comment>
<feature type="transmembrane region" description="Helical" evidence="8">
    <location>
        <begin position="108"/>
        <end position="125"/>
    </location>
</feature>
<gene>
    <name evidence="9" type="ORF">QS748_05030</name>
</gene>
<dbReference type="Proteomes" id="UP001178148">
    <property type="component" value="Unassembled WGS sequence"/>
</dbReference>
<dbReference type="EC" id="2.4.-.-" evidence="9"/>
<keyword evidence="5 8" id="KW-1133">Transmembrane helix</keyword>
<dbReference type="GO" id="GO:0005886">
    <property type="term" value="C:plasma membrane"/>
    <property type="evidence" value="ECO:0007669"/>
    <property type="project" value="UniProtKB-SubCell"/>
</dbReference>
<protein>
    <submittedName>
        <fullName evidence="9">Glycosyltransferase family 87 protein</fullName>
        <ecNumber evidence="9">2.4.-.-</ecNumber>
    </submittedName>
</protein>
<keyword evidence="3 9" id="KW-0808">Transferase</keyword>
<comment type="similarity">
    <text evidence="7">Belongs to the glycosyltransferase 87 family.</text>
</comment>
<feature type="transmembrane region" description="Helical" evidence="8">
    <location>
        <begin position="331"/>
        <end position="349"/>
    </location>
</feature>
<keyword evidence="4 8" id="KW-0812">Transmembrane</keyword>
<comment type="caution">
    <text evidence="9">The sequence shown here is derived from an EMBL/GenBank/DDBJ whole genome shotgun (WGS) entry which is preliminary data.</text>
</comment>
<proteinExistence type="inferred from homology"/>
<feature type="transmembrane region" description="Helical" evidence="8">
    <location>
        <begin position="137"/>
        <end position="153"/>
    </location>
</feature>
<accession>A0AA90NUN9</accession>
<feature type="transmembrane region" description="Helical" evidence="8">
    <location>
        <begin position="212"/>
        <end position="230"/>
    </location>
</feature>
<keyword evidence="2" id="KW-1003">Cell membrane</keyword>
<reference evidence="9 10" key="1">
    <citation type="journal article" date="2023" name="bioRxiv">
        <title>An intranuclear bacterial parasite of deep-sea mussels expresses apoptosis inhibitors acquired from its host.</title>
        <authorList>
            <person name="Gonzalez Porras M.A."/>
            <person name="Assie A."/>
            <person name="Tietjen M."/>
            <person name="Violette M."/>
            <person name="Kleiner M."/>
            <person name="Gruber-Vodicka H."/>
            <person name="Dubilier N."/>
            <person name="Leisch N."/>
        </authorList>
    </citation>
    <scope>NUCLEOTIDE SEQUENCE [LARGE SCALE GENOMIC DNA]</scope>
    <source>
        <strain evidence="9">IAP13</strain>
    </source>
</reference>
<evidence type="ECO:0000256" key="3">
    <source>
        <dbReference type="ARBA" id="ARBA00022679"/>
    </source>
</evidence>
<dbReference type="AlphaFoldDB" id="A0AA90NUN9"/>
<keyword evidence="9" id="KW-0328">Glycosyltransferase</keyword>
<name>A0AA90NUN9_9GAMM</name>
<organism evidence="9 10">
    <name type="scientific">Candidatus Endonucleibacter bathymodioli</name>
    <dbReference type="NCBI Taxonomy" id="539814"/>
    <lineage>
        <taxon>Bacteria</taxon>
        <taxon>Pseudomonadati</taxon>
        <taxon>Pseudomonadota</taxon>
        <taxon>Gammaproteobacteria</taxon>
        <taxon>Oceanospirillales</taxon>
        <taxon>Endozoicomonadaceae</taxon>
        <taxon>Candidatus Endonucleibacter</taxon>
    </lineage>
</organism>
<feature type="transmembrane region" description="Helical" evidence="8">
    <location>
        <begin position="184"/>
        <end position="206"/>
    </location>
</feature>
<feature type="transmembrane region" description="Helical" evidence="8">
    <location>
        <begin position="159"/>
        <end position="177"/>
    </location>
</feature>
<dbReference type="InterPro" id="IPR018584">
    <property type="entry name" value="GT87"/>
</dbReference>
<evidence type="ECO:0000256" key="2">
    <source>
        <dbReference type="ARBA" id="ARBA00022475"/>
    </source>
</evidence>
<dbReference type="EMBL" id="JASXSV010000005">
    <property type="protein sequence ID" value="MDP0588573.1"/>
    <property type="molecule type" value="Genomic_DNA"/>
</dbReference>
<evidence type="ECO:0000256" key="1">
    <source>
        <dbReference type="ARBA" id="ARBA00004651"/>
    </source>
</evidence>
<sequence>MKSLASNHKIKRILSTLSDFFNHLKTGELSTMQIIGLSLWPISILAVCASCLTLLTGEHTVVNSYLLGGERWENRLPLYSGPGGFIYSPFFAFLFSPLTYLPTYVVDLLWRAISISFYFFSIILFLKHLSENSEKKLLEWLGIFSLIAIPIAFSGFRNGQMNVILTASMVMISHLLVRQRWHASALLLALILCLKPTFIVFFLLATSLFRPLWSWILFYLTLFLTLPFYFTGLDYSYQQYCNYIEMMKSAVDLGVNTPKWASFFNIPMQVLQVQIDHHTQVVVKLLLAFATWLSCRYAVRNFDPLTAVVYLFSFAGTYHLLFNPRSVNTDYIILGTIMATWFTAALYLWNDKILTIMIGILSVGVLFALDLSRLFIPASTSWVNPLMALFFVAILIVNQKNKRTFQTIN</sequence>
<evidence type="ECO:0000256" key="7">
    <source>
        <dbReference type="ARBA" id="ARBA00024033"/>
    </source>
</evidence>